<accession>A0A0M3IFN9</accession>
<feature type="transmembrane region" description="Helical" evidence="1">
    <location>
        <begin position="97"/>
        <end position="119"/>
    </location>
</feature>
<dbReference type="Proteomes" id="UP000036681">
    <property type="component" value="Unplaced"/>
</dbReference>
<keyword evidence="2" id="KW-1185">Reference proteome</keyword>
<protein>
    <submittedName>
        <fullName evidence="3">G_PROTEIN_RECEP_F1_2 domain-containing protein</fullName>
    </submittedName>
</protein>
<keyword evidence="1" id="KW-1133">Transmembrane helix</keyword>
<dbReference type="AlphaFoldDB" id="A0A0M3IFN9"/>
<feature type="transmembrane region" description="Helical" evidence="1">
    <location>
        <begin position="149"/>
        <end position="174"/>
    </location>
</feature>
<evidence type="ECO:0000256" key="1">
    <source>
        <dbReference type="SAM" id="Phobius"/>
    </source>
</evidence>
<name>A0A0M3IFN9_ASCLU</name>
<dbReference type="Gene3D" id="1.20.1070.10">
    <property type="entry name" value="Rhodopsin 7-helix transmembrane proteins"/>
    <property type="match status" value="1"/>
</dbReference>
<keyword evidence="1" id="KW-0472">Membrane</keyword>
<feature type="transmembrane region" description="Helical" evidence="1">
    <location>
        <begin position="52"/>
        <end position="71"/>
    </location>
</feature>
<feature type="transmembrane region" description="Helical" evidence="1">
    <location>
        <begin position="186"/>
        <end position="207"/>
    </location>
</feature>
<sequence>MLEGQHWRGGVEISFTAETLTPVAMLTVSVDRLVSVVFPIDYFRHPRLIQTIEVSVGCSFVAVISVQSWIVTFPDVEEQFPPVCLTSHSWQPFHDDLIFAMKVFASCGSVLVYIAVFVVSQKHISRVKDVQRLRGQAALSAFQKRQRQLTISMGISCFFTMILYVLPTCIKYAFAHFDNVNLLDIIAIYSVVSSYLNPLANLAILFIRQVDIRNAICTCPPMRFTSLCSVKGGVNGVSTHVPRRS</sequence>
<dbReference type="WBParaSite" id="ALUE_0001703701-mRNA-1">
    <property type="protein sequence ID" value="ALUE_0001703701-mRNA-1"/>
    <property type="gene ID" value="ALUE_0001703701"/>
</dbReference>
<dbReference type="SUPFAM" id="SSF81321">
    <property type="entry name" value="Family A G protein-coupled receptor-like"/>
    <property type="match status" value="1"/>
</dbReference>
<reference evidence="3" key="1">
    <citation type="submission" date="2017-02" db="UniProtKB">
        <authorList>
            <consortium name="WormBaseParasite"/>
        </authorList>
    </citation>
    <scope>IDENTIFICATION</scope>
</reference>
<evidence type="ECO:0000313" key="3">
    <source>
        <dbReference type="WBParaSite" id="ALUE_0001703701-mRNA-1"/>
    </source>
</evidence>
<proteinExistence type="predicted"/>
<keyword evidence="1" id="KW-0812">Transmembrane</keyword>
<organism evidence="2 3">
    <name type="scientific">Ascaris lumbricoides</name>
    <name type="common">Giant roundworm</name>
    <dbReference type="NCBI Taxonomy" id="6252"/>
    <lineage>
        <taxon>Eukaryota</taxon>
        <taxon>Metazoa</taxon>
        <taxon>Ecdysozoa</taxon>
        <taxon>Nematoda</taxon>
        <taxon>Chromadorea</taxon>
        <taxon>Rhabditida</taxon>
        <taxon>Spirurina</taxon>
        <taxon>Ascaridomorpha</taxon>
        <taxon>Ascaridoidea</taxon>
        <taxon>Ascarididae</taxon>
        <taxon>Ascaris</taxon>
    </lineage>
</organism>
<evidence type="ECO:0000313" key="2">
    <source>
        <dbReference type="Proteomes" id="UP000036681"/>
    </source>
</evidence>